<name>A0A2J7RF62_9NEOP</name>
<reference evidence="1 2" key="1">
    <citation type="submission" date="2017-12" db="EMBL/GenBank/DDBJ databases">
        <title>Hemimetabolous genomes reveal molecular basis of termite eusociality.</title>
        <authorList>
            <person name="Harrison M.C."/>
            <person name="Jongepier E."/>
            <person name="Robertson H.M."/>
            <person name="Arning N."/>
            <person name="Bitard-Feildel T."/>
            <person name="Chao H."/>
            <person name="Childers C.P."/>
            <person name="Dinh H."/>
            <person name="Doddapaneni H."/>
            <person name="Dugan S."/>
            <person name="Gowin J."/>
            <person name="Greiner C."/>
            <person name="Han Y."/>
            <person name="Hu H."/>
            <person name="Hughes D.S.T."/>
            <person name="Huylmans A.-K."/>
            <person name="Kemena C."/>
            <person name="Kremer L.P.M."/>
            <person name="Lee S.L."/>
            <person name="Lopez-Ezquerra A."/>
            <person name="Mallet L."/>
            <person name="Monroy-Kuhn J.M."/>
            <person name="Moser A."/>
            <person name="Murali S.C."/>
            <person name="Muzny D.M."/>
            <person name="Otani S."/>
            <person name="Piulachs M.-D."/>
            <person name="Poelchau M."/>
            <person name="Qu J."/>
            <person name="Schaub F."/>
            <person name="Wada-Katsumata A."/>
            <person name="Worley K.C."/>
            <person name="Xie Q."/>
            <person name="Ylla G."/>
            <person name="Poulsen M."/>
            <person name="Gibbs R.A."/>
            <person name="Schal C."/>
            <person name="Richards S."/>
            <person name="Belles X."/>
            <person name="Korb J."/>
            <person name="Bornberg-Bauer E."/>
        </authorList>
    </citation>
    <scope>NUCLEOTIDE SEQUENCE [LARGE SCALE GENOMIC DNA]</scope>
    <source>
        <tissue evidence="1">Whole body</tissue>
    </source>
</reference>
<gene>
    <name evidence="1" type="ORF">B7P43_G11091</name>
</gene>
<comment type="caution">
    <text evidence="1">The sequence shown here is derived from an EMBL/GenBank/DDBJ whole genome shotgun (WGS) entry which is preliminary data.</text>
</comment>
<protein>
    <recommendedName>
        <fullName evidence="3">HEAT repeat-containing protein 1</fullName>
    </recommendedName>
</protein>
<organism evidence="1 2">
    <name type="scientific">Cryptotermes secundus</name>
    <dbReference type="NCBI Taxonomy" id="105785"/>
    <lineage>
        <taxon>Eukaryota</taxon>
        <taxon>Metazoa</taxon>
        <taxon>Ecdysozoa</taxon>
        <taxon>Arthropoda</taxon>
        <taxon>Hexapoda</taxon>
        <taxon>Insecta</taxon>
        <taxon>Pterygota</taxon>
        <taxon>Neoptera</taxon>
        <taxon>Polyneoptera</taxon>
        <taxon>Dictyoptera</taxon>
        <taxon>Blattodea</taxon>
        <taxon>Blattoidea</taxon>
        <taxon>Termitoidae</taxon>
        <taxon>Kalotermitidae</taxon>
        <taxon>Cryptotermitinae</taxon>
        <taxon>Cryptotermes</taxon>
    </lineage>
</organism>
<dbReference type="Pfam" id="PF20206">
    <property type="entry name" value="Tra1_ring"/>
    <property type="match status" value="1"/>
</dbReference>
<dbReference type="EMBL" id="NEVH01004413">
    <property type="protein sequence ID" value="PNF39461.1"/>
    <property type="molecule type" value="Genomic_DNA"/>
</dbReference>
<dbReference type="OrthoDB" id="5570127at2759"/>
<dbReference type="AlphaFoldDB" id="A0A2J7RF62"/>
<dbReference type="Proteomes" id="UP000235965">
    <property type="component" value="Unassembled WGS sequence"/>
</dbReference>
<evidence type="ECO:0000313" key="2">
    <source>
        <dbReference type="Proteomes" id="UP000235965"/>
    </source>
</evidence>
<accession>A0A2J7RF62</accession>
<dbReference type="SUPFAM" id="SSF48371">
    <property type="entry name" value="ARM repeat"/>
    <property type="match status" value="1"/>
</dbReference>
<dbReference type="STRING" id="105785.A0A2J7RF62"/>
<dbReference type="InterPro" id="IPR046805">
    <property type="entry name" value="Tra1_ring"/>
</dbReference>
<dbReference type="InterPro" id="IPR016024">
    <property type="entry name" value="ARM-type_fold"/>
</dbReference>
<feature type="non-terminal residue" evidence="1">
    <location>
        <position position="160"/>
    </location>
</feature>
<dbReference type="InParanoid" id="A0A2J7RF62"/>
<proteinExistence type="predicted"/>
<keyword evidence="2" id="KW-1185">Reference proteome</keyword>
<evidence type="ECO:0000313" key="1">
    <source>
        <dbReference type="EMBL" id="PNF39461.1"/>
    </source>
</evidence>
<evidence type="ECO:0008006" key="3">
    <source>
        <dbReference type="Google" id="ProtNLM"/>
    </source>
</evidence>
<sequence>MHSLEVLARIQNKTVTEVMEPHRELLQDMIPPKKHLLRHQPANVQIGIMDGNTFCTTLEPRLFTIDLSIVEHKVFFHELLSLCEAENSVLNKLPCYKSVSNLVPLRKSALRALAACHYIQSCREKIFPVLYKALEQSNPELQEAGFECMKKFIAGFQIDM</sequence>